<comment type="caution">
    <text evidence="4">The sequence shown here is derived from an EMBL/GenBank/DDBJ whole genome shotgun (WGS) entry which is preliminary data.</text>
</comment>
<dbReference type="InterPro" id="IPR000008">
    <property type="entry name" value="C2_dom"/>
</dbReference>
<keyword evidence="2" id="KW-0106">Calcium</keyword>
<proteinExistence type="predicted"/>
<dbReference type="PANTHER" id="PTHR46502">
    <property type="entry name" value="C2 DOMAIN-CONTAINING"/>
    <property type="match status" value="1"/>
</dbReference>
<dbReference type="Pfam" id="PF00168">
    <property type="entry name" value="C2"/>
    <property type="match status" value="1"/>
</dbReference>
<dbReference type="SMART" id="SM00239">
    <property type="entry name" value="C2"/>
    <property type="match status" value="1"/>
</dbReference>
<dbReference type="SUPFAM" id="SSF49562">
    <property type="entry name" value="C2 domain (Calcium/lipid-binding domain, CaLB)"/>
    <property type="match status" value="1"/>
</dbReference>
<keyword evidence="5" id="KW-1185">Reference proteome</keyword>
<evidence type="ECO:0000256" key="2">
    <source>
        <dbReference type="ARBA" id="ARBA00022837"/>
    </source>
</evidence>
<sequence length="193" mass="22020">METEMKGGTLEVLLVSAERLKNSSLLGHPSQYVVIECGNQAYQSKTTSGKDKKIWWNEKFKFKFEYPDWRSKTQLRLRIMDKGTFTDAGTIGQAIVHLGGIIREGGQKGCVELKPAPYNVVLADGTYAGEIKIGLKFIANVELPTEIKERGSVEKQPRSIYHSIFDFNLWRLQWQRVLFFRNHSSPAENPKNK</sequence>
<organism evidence="4 5">
    <name type="scientific">Acorus gramineus</name>
    <name type="common">Dwarf sweet flag</name>
    <dbReference type="NCBI Taxonomy" id="55184"/>
    <lineage>
        <taxon>Eukaryota</taxon>
        <taxon>Viridiplantae</taxon>
        <taxon>Streptophyta</taxon>
        <taxon>Embryophyta</taxon>
        <taxon>Tracheophyta</taxon>
        <taxon>Spermatophyta</taxon>
        <taxon>Magnoliopsida</taxon>
        <taxon>Liliopsida</taxon>
        <taxon>Acoraceae</taxon>
        <taxon>Acorus</taxon>
    </lineage>
</organism>
<dbReference type="PROSITE" id="PS50004">
    <property type="entry name" value="C2"/>
    <property type="match status" value="1"/>
</dbReference>
<dbReference type="Proteomes" id="UP001179952">
    <property type="component" value="Unassembled WGS sequence"/>
</dbReference>
<accession>A0AAV9AR53</accession>
<evidence type="ECO:0000259" key="3">
    <source>
        <dbReference type="PROSITE" id="PS50004"/>
    </source>
</evidence>
<reference evidence="4" key="1">
    <citation type="journal article" date="2023" name="Nat. Commun.">
        <title>Diploid and tetraploid genomes of Acorus and the evolution of monocots.</title>
        <authorList>
            <person name="Ma L."/>
            <person name="Liu K.W."/>
            <person name="Li Z."/>
            <person name="Hsiao Y.Y."/>
            <person name="Qi Y."/>
            <person name="Fu T."/>
            <person name="Tang G.D."/>
            <person name="Zhang D."/>
            <person name="Sun W.H."/>
            <person name="Liu D.K."/>
            <person name="Li Y."/>
            <person name="Chen G.Z."/>
            <person name="Liu X.D."/>
            <person name="Liao X.Y."/>
            <person name="Jiang Y.T."/>
            <person name="Yu X."/>
            <person name="Hao Y."/>
            <person name="Huang J."/>
            <person name="Zhao X.W."/>
            <person name="Ke S."/>
            <person name="Chen Y.Y."/>
            <person name="Wu W.L."/>
            <person name="Hsu J.L."/>
            <person name="Lin Y.F."/>
            <person name="Huang M.D."/>
            <person name="Li C.Y."/>
            <person name="Huang L."/>
            <person name="Wang Z.W."/>
            <person name="Zhao X."/>
            <person name="Zhong W.Y."/>
            <person name="Peng D.H."/>
            <person name="Ahmad S."/>
            <person name="Lan S."/>
            <person name="Zhang J.S."/>
            <person name="Tsai W.C."/>
            <person name="Van de Peer Y."/>
            <person name="Liu Z.J."/>
        </authorList>
    </citation>
    <scope>NUCLEOTIDE SEQUENCE</scope>
    <source>
        <strain evidence="4">SCP</strain>
    </source>
</reference>
<name>A0AAV9AR53_ACOGR</name>
<keyword evidence="1" id="KW-0479">Metal-binding</keyword>
<evidence type="ECO:0000256" key="1">
    <source>
        <dbReference type="ARBA" id="ARBA00022723"/>
    </source>
</evidence>
<feature type="domain" description="C2" evidence="3">
    <location>
        <begin position="1"/>
        <end position="111"/>
    </location>
</feature>
<dbReference type="InterPro" id="IPR035892">
    <property type="entry name" value="C2_domain_sf"/>
</dbReference>
<dbReference type="EMBL" id="JAUJYN010000007">
    <property type="protein sequence ID" value="KAK1266410.1"/>
    <property type="molecule type" value="Genomic_DNA"/>
</dbReference>
<protein>
    <recommendedName>
        <fullName evidence="3">C2 domain-containing protein</fullName>
    </recommendedName>
</protein>
<dbReference type="Gene3D" id="2.60.40.150">
    <property type="entry name" value="C2 domain"/>
    <property type="match status" value="1"/>
</dbReference>
<dbReference type="GO" id="GO:0046872">
    <property type="term" value="F:metal ion binding"/>
    <property type="evidence" value="ECO:0007669"/>
    <property type="project" value="UniProtKB-KW"/>
</dbReference>
<evidence type="ECO:0000313" key="5">
    <source>
        <dbReference type="Proteomes" id="UP001179952"/>
    </source>
</evidence>
<gene>
    <name evidence="4" type="ORF">QJS04_geneDACA000413</name>
</gene>
<dbReference type="AlphaFoldDB" id="A0AAV9AR53"/>
<dbReference type="PANTHER" id="PTHR46502:SF14">
    <property type="entry name" value="CALCIUM-DEPENDENT LIPID-BINDING (CALB DOMAIN) FAMILY PROTEIN"/>
    <property type="match status" value="1"/>
</dbReference>
<reference evidence="4" key="2">
    <citation type="submission" date="2023-06" db="EMBL/GenBank/DDBJ databases">
        <authorList>
            <person name="Ma L."/>
            <person name="Liu K.-W."/>
            <person name="Li Z."/>
            <person name="Hsiao Y.-Y."/>
            <person name="Qi Y."/>
            <person name="Fu T."/>
            <person name="Tang G."/>
            <person name="Zhang D."/>
            <person name="Sun W.-H."/>
            <person name="Liu D.-K."/>
            <person name="Li Y."/>
            <person name="Chen G.-Z."/>
            <person name="Liu X.-D."/>
            <person name="Liao X.-Y."/>
            <person name="Jiang Y.-T."/>
            <person name="Yu X."/>
            <person name="Hao Y."/>
            <person name="Huang J."/>
            <person name="Zhao X.-W."/>
            <person name="Ke S."/>
            <person name="Chen Y.-Y."/>
            <person name="Wu W.-L."/>
            <person name="Hsu J.-L."/>
            <person name="Lin Y.-F."/>
            <person name="Huang M.-D."/>
            <person name="Li C.-Y."/>
            <person name="Huang L."/>
            <person name="Wang Z.-W."/>
            <person name="Zhao X."/>
            <person name="Zhong W.-Y."/>
            <person name="Peng D.-H."/>
            <person name="Ahmad S."/>
            <person name="Lan S."/>
            <person name="Zhang J.-S."/>
            <person name="Tsai W.-C."/>
            <person name="Van De Peer Y."/>
            <person name="Liu Z.-J."/>
        </authorList>
    </citation>
    <scope>NUCLEOTIDE SEQUENCE</scope>
    <source>
        <strain evidence="4">SCP</strain>
        <tissue evidence="4">Leaves</tissue>
    </source>
</reference>
<evidence type="ECO:0000313" key="4">
    <source>
        <dbReference type="EMBL" id="KAK1266410.1"/>
    </source>
</evidence>